<dbReference type="AlphaFoldDB" id="A0A4R4A6X0"/>
<dbReference type="InterPro" id="IPR001474">
    <property type="entry name" value="GTP_CycHdrlase_I"/>
</dbReference>
<dbReference type="NCBIfam" id="NF006826">
    <property type="entry name" value="PRK09347.1-3"/>
    <property type="match status" value="1"/>
</dbReference>
<evidence type="ECO:0000313" key="9">
    <source>
        <dbReference type="Proteomes" id="UP000295247"/>
    </source>
</evidence>
<comment type="catalytic activity">
    <reaction evidence="1 6">
        <text>GTP + H2O = 7,8-dihydroneopterin 3'-triphosphate + formate + H(+)</text>
        <dbReference type="Rhea" id="RHEA:17473"/>
        <dbReference type="ChEBI" id="CHEBI:15377"/>
        <dbReference type="ChEBI" id="CHEBI:15378"/>
        <dbReference type="ChEBI" id="CHEBI:15740"/>
        <dbReference type="ChEBI" id="CHEBI:37565"/>
        <dbReference type="ChEBI" id="CHEBI:58462"/>
        <dbReference type="EC" id="3.5.4.16"/>
    </reaction>
</comment>
<feature type="binding site" evidence="6">
    <location>
        <position position="106"/>
    </location>
    <ligand>
        <name>Zn(2+)</name>
        <dbReference type="ChEBI" id="CHEBI:29105"/>
    </ligand>
</feature>
<feature type="binding site" evidence="6">
    <location>
        <position position="103"/>
    </location>
    <ligand>
        <name>Zn(2+)</name>
        <dbReference type="ChEBI" id="CHEBI:29105"/>
    </ligand>
</feature>
<evidence type="ECO:0000313" key="8">
    <source>
        <dbReference type="EMBL" id="TCW34394.1"/>
    </source>
</evidence>
<evidence type="ECO:0000256" key="2">
    <source>
        <dbReference type="ARBA" id="ARBA00005080"/>
    </source>
</evidence>
<reference evidence="8 9" key="1">
    <citation type="submission" date="2019-03" db="EMBL/GenBank/DDBJ databases">
        <title>Genomic Encyclopedia of Type Strains, Phase IV (KMG-IV): sequencing the most valuable type-strain genomes for metagenomic binning, comparative biology and taxonomic classification.</title>
        <authorList>
            <person name="Goeker M."/>
        </authorList>
    </citation>
    <scope>NUCLEOTIDE SEQUENCE [LARGE SCALE GENOMIC DNA]</scope>
    <source>
        <strain evidence="8 9">DSM 203</strain>
    </source>
</reference>
<dbReference type="GO" id="GO:0005525">
    <property type="term" value="F:GTP binding"/>
    <property type="evidence" value="ECO:0007669"/>
    <property type="project" value="UniProtKB-KW"/>
</dbReference>
<gene>
    <name evidence="6" type="primary">folE</name>
    <name evidence="8" type="ORF">EDC29_111111</name>
</gene>
<comment type="subunit">
    <text evidence="6">Homopolymer.</text>
</comment>
<dbReference type="SUPFAM" id="SSF55620">
    <property type="entry name" value="Tetrahydrobiopterin biosynthesis enzymes-like"/>
    <property type="match status" value="1"/>
</dbReference>
<dbReference type="InterPro" id="IPR020602">
    <property type="entry name" value="GTP_CycHdrlase_I_dom"/>
</dbReference>
<evidence type="ECO:0000256" key="5">
    <source>
        <dbReference type="ARBA" id="ARBA00022801"/>
    </source>
</evidence>
<dbReference type="HAMAP" id="MF_00223">
    <property type="entry name" value="FolE"/>
    <property type="match status" value="1"/>
</dbReference>
<keyword evidence="6" id="KW-0479">Metal-binding</keyword>
<evidence type="ECO:0000256" key="4">
    <source>
        <dbReference type="ARBA" id="ARBA00022563"/>
    </source>
</evidence>
<proteinExistence type="inferred from homology"/>
<dbReference type="PROSITE" id="PS00859">
    <property type="entry name" value="GTP_CYCLOHYDROL_1_1"/>
    <property type="match status" value="1"/>
</dbReference>
<dbReference type="EMBL" id="SMDC01000011">
    <property type="protein sequence ID" value="TCW34394.1"/>
    <property type="molecule type" value="Genomic_DNA"/>
</dbReference>
<dbReference type="GO" id="GO:0005737">
    <property type="term" value="C:cytoplasm"/>
    <property type="evidence" value="ECO:0007669"/>
    <property type="project" value="TreeGrafter"/>
</dbReference>
<dbReference type="GO" id="GO:0006729">
    <property type="term" value="P:tetrahydrobiopterin biosynthetic process"/>
    <property type="evidence" value="ECO:0007669"/>
    <property type="project" value="TreeGrafter"/>
</dbReference>
<dbReference type="Proteomes" id="UP000295247">
    <property type="component" value="Unassembled WGS sequence"/>
</dbReference>
<keyword evidence="6" id="KW-0547">Nucleotide-binding</keyword>
<comment type="similarity">
    <text evidence="3 6">Belongs to the GTP cyclohydrolase I family.</text>
</comment>
<dbReference type="InterPro" id="IPR043133">
    <property type="entry name" value="GTP-CH-I_C/QueF"/>
</dbReference>
<protein>
    <recommendedName>
        <fullName evidence="6">GTP cyclohydrolase 1</fullName>
        <ecNumber evidence="6">3.5.4.16</ecNumber>
    </recommendedName>
    <alternativeName>
        <fullName evidence="6">GTP cyclohydrolase I</fullName>
        <shortName evidence="6">GTP-CH-I</shortName>
    </alternativeName>
</protein>
<dbReference type="RefSeq" id="WP_123139807.1">
    <property type="nucleotide sequence ID" value="NZ_NRRH01000025.1"/>
</dbReference>
<dbReference type="PANTHER" id="PTHR11109:SF7">
    <property type="entry name" value="GTP CYCLOHYDROLASE 1"/>
    <property type="match status" value="1"/>
</dbReference>
<dbReference type="Gene3D" id="1.10.286.10">
    <property type="match status" value="1"/>
</dbReference>
<dbReference type="NCBIfam" id="NF006825">
    <property type="entry name" value="PRK09347.1-2"/>
    <property type="match status" value="1"/>
</dbReference>
<dbReference type="NCBIfam" id="TIGR00063">
    <property type="entry name" value="folE"/>
    <property type="match status" value="1"/>
</dbReference>
<dbReference type="UniPathway" id="UPA00848">
    <property type="reaction ID" value="UER00151"/>
</dbReference>
<dbReference type="FunFam" id="3.30.1130.10:FF:000001">
    <property type="entry name" value="GTP cyclohydrolase 1"/>
    <property type="match status" value="1"/>
</dbReference>
<comment type="caution">
    <text evidence="8">The sequence shown here is derived from an EMBL/GenBank/DDBJ whole genome shotgun (WGS) entry which is preliminary data.</text>
</comment>
<comment type="pathway">
    <text evidence="2 6">Cofactor biosynthesis; 7,8-dihydroneopterin triphosphate biosynthesis; 7,8-dihydroneopterin triphosphate from GTP: step 1/1.</text>
</comment>
<sequence>MAEQARAPKIVTHSHYATSFEAESEAEVYDPRKEGLVREMLDALGEDAEREGLKRTPLRVAKALDFLTSGYQMSAEEIIKKALFEEDAKEMVIVRDIEFYSMCEHHMLPFFGHAHVGYLPNGKVVGLSKIARVVDVFARRLQVQERLTNQVADALMEHLGAHGVAVVMEASHTCMMMRGVQKQRSTTVSSAMRGAFESDPRTRAEFMSFVRG</sequence>
<dbReference type="GO" id="GO:0003934">
    <property type="term" value="F:GTP cyclohydrolase I activity"/>
    <property type="evidence" value="ECO:0007669"/>
    <property type="project" value="UniProtKB-UniRule"/>
</dbReference>
<dbReference type="InterPro" id="IPR043134">
    <property type="entry name" value="GTP-CH-I_N"/>
</dbReference>
<evidence type="ECO:0000256" key="1">
    <source>
        <dbReference type="ARBA" id="ARBA00001052"/>
    </source>
</evidence>
<feature type="domain" description="GTP cyclohydrolase I" evidence="7">
    <location>
        <begin position="36"/>
        <end position="210"/>
    </location>
</feature>
<feature type="binding site" evidence="6">
    <location>
        <position position="174"/>
    </location>
    <ligand>
        <name>Zn(2+)</name>
        <dbReference type="ChEBI" id="CHEBI:29105"/>
    </ligand>
</feature>
<keyword evidence="6" id="KW-0862">Zinc</keyword>
<evidence type="ECO:0000256" key="3">
    <source>
        <dbReference type="ARBA" id="ARBA00008085"/>
    </source>
</evidence>
<evidence type="ECO:0000259" key="7">
    <source>
        <dbReference type="Pfam" id="PF01227"/>
    </source>
</evidence>
<dbReference type="EC" id="3.5.4.16" evidence="6"/>
<dbReference type="InterPro" id="IPR018234">
    <property type="entry name" value="GTP_CycHdrlase_I_CS"/>
</dbReference>
<dbReference type="Pfam" id="PF01227">
    <property type="entry name" value="GTP_cyclohydroI"/>
    <property type="match status" value="1"/>
</dbReference>
<dbReference type="PANTHER" id="PTHR11109">
    <property type="entry name" value="GTP CYCLOHYDROLASE I"/>
    <property type="match status" value="1"/>
</dbReference>
<name>A0A4R4A6X0_MARGR</name>
<dbReference type="GO" id="GO:0046654">
    <property type="term" value="P:tetrahydrofolate biosynthetic process"/>
    <property type="evidence" value="ECO:0007669"/>
    <property type="project" value="UniProtKB-UniRule"/>
</dbReference>
<evidence type="ECO:0000256" key="6">
    <source>
        <dbReference type="HAMAP-Rule" id="MF_00223"/>
    </source>
</evidence>
<organism evidence="8 9">
    <name type="scientific">Marichromatium gracile</name>
    <name type="common">Chromatium gracile</name>
    <dbReference type="NCBI Taxonomy" id="1048"/>
    <lineage>
        <taxon>Bacteria</taxon>
        <taxon>Pseudomonadati</taxon>
        <taxon>Pseudomonadota</taxon>
        <taxon>Gammaproteobacteria</taxon>
        <taxon>Chromatiales</taxon>
        <taxon>Chromatiaceae</taxon>
        <taxon>Marichromatium</taxon>
    </lineage>
</organism>
<dbReference type="Gene3D" id="3.30.1130.10">
    <property type="match status" value="1"/>
</dbReference>
<keyword evidence="5 6" id="KW-0378">Hydrolase</keyword>
<keyword evidence="4 6" id="KW-0554">One-carbon metabolism</keyword>
<dbReference type="GO" id="GO:0006730">
    <property type="term" value="P:one-carbon metabolic process"/>
    <property type="evidence" value="ECO:0007669"/>
    <property type="project" value="UniProtKB-UniRule"/>
</dbReference>
<dbReference type="GO" id="GO:0008270">
    <property type="term" value="F:zinc ion binding"/>
    <property type="evidence" value="ECO:0007669"/>
    <property type="project" value="UniProtKB-UniRule"/>
</dbReference>
<keyword evidence="6" id="KW-0342">GTP-binding</keyword>
<dbReference type="PROSITE" id="PS00860">
    <property type="entry name" value="GTP_CYCLOHYDROL_1_2"/>
    <property type="match status" value="1"/>
</dbReference>
<accession>A0A4R4A6X0</accession>